<dbReference type="PROSITE" id="PS51740">
    <property type="entry name" value="SPOVT_ABRB"/>
    <property type="match status" value="2"/>
</dbReference>
<evidence type="ECO:0000256" key="4">
    <source>
        <dbReference type="ARBA" id="ARBA00023015"/>
    </source>
</evidence>
<proteinExistence type="inferred from homology"/>
<dbReference type="AlphaFoldDB" id="A0A6J6WD79"/>
<dbReference type="InterPro" id="IPR038619">
    <property type="entry name" value="MraZ_sf"/>
</dbReference>
<dbReference type="CDD" id="cd16320">
    <property type="entry name" value="MraZ_N"/>
    <property type="match status" value="1"/>
</dbReference>
<dbReference type="PANTHER" id="PTHR34701:SF1">
    <property type="entry name" value="TRANSCRIPTIONAL REGULATOR MRAZ"/>
    <property type="match status" value="1"/>
</dbReference>
<protein>
    <recommendedName>
        <fullName evidence="1">Transcriptional regulator MraZ</fullName>
    </recommendedName>
</protein>
<dbReference type="InterPro" id="IPR007159">
    <property type="entry name" value="SpoVT-AbrB_dom"/>
</dbReference>
<evidence type="ECO:0000256" key="2">
    <source>
        <dbReference type="ARBA" id="ARBA00022490"/>
    </source>
</evidence>
<evidence type="ECO:0000313" key="8">
    <source>
        <dbReference type="EMBL" id="CAB4782961.1"/>
    </source>
</evidence>
<dbReference type="PANTHER" id="PTHR34701">
    <property type="entry name" value="TRANSCRIPTIONAL REGULATOR MRAZ"/>
    <property type="match status" value="1"/>
</dbReference>
<sequence length="138" mass="16076">MTLFVGNYRHSIDEKGRLVLPSRFRTPFEGAGYIAPYEMNVVGIWTVENFERDYEKRFARLHESVEYDERFRNTNFHTYQIEIDKQGRFLLNPQLREMFGLDGEVVFAGNGDHIEVWTPDAYASSIEANVSIFAKTIA</sequence>
<dbReference type="InterPro" id="IPR003444">
    <property type="entry name" value="MraZ"/>
</dbReference>
<feature type="domain" description="SpoVT-AbrB" evidence="7">
    <location>
        <begin position="7"/>
        <end position="49"/>
    </location>
</feature>
<dbReference type="Gene3D" id="3.40.1550.20">
    <property type="entry name" value="Transcriptional regulator MraZ domain"/>
    <property type="match status" value="1"/>
</dbReference>
<organism evidence="8">
    <name type="scientific">freshwater metagenome</name>
    <dbReference type="NCBI Taxonomy" id="449393"/>
    <lineage>
        <taxon>unclassified sequences</taxon>
        <taxon>metagenomes</taxon>
        <taxon>ecological metagenomes</taxon>
    </lineage>
</organism>
<dbReference type="HAMAP" id="MF_01008">
    <property type="entry name" value="MraZ"/>
    <property type="match status" value="1"/>
</dbReference>
<keyword evidence="5" id="KW-0238">DNA-binding</keyword>
<gene>
    <name evidence="8" type="ORF">UFOPK2958_00660</name>
</gene>
<evidence type="ECO:0000256" key="6">
    <source>
        <dbReference type="ARBA" id="ARBA00023163"/>
    </source>
</evidence>
<dbReference type="InterPro" id="IPR035642">
    <property type="entry name" value="MraZ_N"/>
</dbReference>
<dbReference type="InterPro" id="IPR020603">
    <property type="entry name" value="MraZ_dom"/>
</dbReference>
<name>A0A6J6WD79_9ZZZZ</name>
<evidence type="ECO:0000256" key="5">
    <source>
        <dbReference type="ARBA" id="ARBA00023125"/>
    </source>
</evidence>
<dbReference type="EMBL" id="CAFAAB010000061">
    <property type="protein sequence ID" value="CAB4782961.1"/>
    <property type="molecule type" value="Genomic_DNA"/>
</dbReference>
<dbReference type="InterPro" id="IPR037914">
    <property type="entry name" value="SpoVT-AbrB_sf"/>
</dbReference>
<dbReference type="GO" id="GO:2000143">
    <property type="term" value="P:negative regulation of DNA-templated transcription initiation"/>
    <property type="evidence" value="ECO:0007669"/>
    <property type="project" value="TreeGrafter"/>
</dbReference>
<dbReference type="InterPro" id="IPR035644">
    <property type="entry name" value="MraZ_C"/>
</dbReference>
<dbReference type="Pfam" id="PF02381">
    <property type="entry name" value="MraZ"/>
    <property type="match status" value="2"/>
</dbReference>
<dbReference type="GO" id="GO:0000976">
    <property type="term" value="F:transcription cis-regulatory region binding"/>
    <property type="evidence" value="ECO:0007669"/>
    <property type="project" value="TreeGrafter"/>
</dbReference>
<keyword evidence="4" id="KW-0805">Transcription regulation</keyword>
<feature type="domain" description="SpoVT-AbrB" evidence="7">
    <location>
        <begin position="78"/>
        <end position="121"/>
    </location>
</feature>
<dbReference type="SUPFAM" id="SSF89447">
    <property type="entry name" value="AbrB/MazE/MraZ-like"/>
    <property type="match status" value="1"/>
</dbReference>
<dbReference type="GO" id="GO:0003700">
    <property type="term" value="F:DNA-binding transcription factor activity"/>
    <property type="evidence" value="ECO:0007669"/>
    <property type="project" value="InterPro"/>
</dbReference>
<keyword evidence="3" id="KW-0677">Repeat</keyword>
<evidence type="ECO:0000259" key="7">
    <source>
        <dbReference type="PROSITE" id="PS51740"/>
    </source>
</evidence>
<keyword evidence="2" id="KW-0963">Cytoplasm</keyword>
<evidence type="ECO:0000256" key="1">
    <source>
        <dbReference type="ARBA" id="ARBA00013860"/>
    </source>
</evidence>
<dbReference type="CDD" id="cd16321">
    <property type="entry name" value="MraZ_C"/>
    <property type="match status" value="1"/>
</dbReference>
<reference evidence="8" key="1">
    <citation type="submission" date="2020-05" db="EMBL/GenBank/DDBJ databases">
        <authorList>
            <person name="Chiriac C."/>
            <person name="Salcher M."/>
            <person name="Ghai R."/>
            <person name="Kavagutti S V."/>
        </authorList>
    </citation>
    <scope>NUCLEOTIDE SEQUENCE</scope>
</reference>
<keyword evidence="6" id="KW-0804">Transcription</keyword>
<accession>A0A6J6WD79</accession>
<evidence type="ECO:0000256" key="3">
    <source>
        <dbReference type="ARBA" id="ARBA00022737"/>
    </source>
</evidence>